<evidence type="ECO:0000313" key="11">
    <source>
        <dbReference type="Proteomes" id="UP001139011"/>
    </source>
</evidence>
<dbReference type="SUPFAM" id="SSF52540">
    <property type="entry name" value="P-loop containing nucleoside triphosphate hydrolases"/>
    <property type="match status" value="1"/>
</dbReference>
<dbReference type="AlphaFoldDB" id="A0A9X1XJR8"/>
<keyword evidence="11" id="KW-1185">Reference proteome</keyword>
<dbReference type="PANTHER" id="PTHR32309:SF13">
    <property type="entry name" value="FERRIC ENTEROBACTIN TRANSPORT PROTEIN FEPE"/>
    <property type="match status" value="1"/>
</dbReference>
<dbReference type="InterPro" id="IPR025669">
    <property type="entry name" value="AAA_dom"/>
</dbReference>
<comment type="caution">
    <text evidence="10">The sequence shown here is derived from an EMBL/GenBank/DDBJ whole genome shotgun (WGS) entry which is preliminary data.</text>
</comment>
<organism evidence="10 11">
    <name type="scientific">Fictibacillus marinisediminis</name>
    <dbReference type="NCBI Taxonomy" id="2878389"/>
    <lineage>
        <taxon>Bacteria</taxon>
        <taxon>Bacillati</taxon>
        <taxon>Bacillota</taxon>
        <taxon>Bacilli</taxon>
        <taxon>Bacillales</taxon>
        <taxon>Fictibacillaceae</taxon>
        <taxon>Fictibacillus</taxon>
    </lineage>
</organism>
<evidence type="ECO:0000256" key="4">
    <source>
        <dbReference type="ARBA" id="ARBA00022741"/>
    </source>
</evidence>
<accession>A0A9X1XJR8</accession>
<dbReference type="GO" id="GO:0005886">
    <property type="term" value="C:plasma membrane"/>
    <property type="evidence" value="ECO:0007669"/>
    <property type="project" value="TreeGrafter"/>
</dbReference>
<dbReference type="InterPro" id="IPR005702">
    <property type="entry name" value="Wzc-like_C"/>
</dbReference>
<evidence type="ECO:0000256" key="5">
    <source>
        <dbReference type="ARBA" id="ARBA00022777"/>
    </source>
</evidence>
<keyword evidence="3" id="KW-0808">Transferase</keyword>
<evidence type="ECO:0000259" key="9">
    <source>
        <dbReference type="Pfam" id="PF13614"/>
    </source>
</evidence>
<reference evidence="10" key="1">
    <citation type="submission" date="2021-09" db="EMBL/GenBank/DDBJ databases">
        <title>Genome analysis of Fictibacillus sp. KIGAM418 isolated from marine sediment.</title>
        <authorList>
            <person name="Seo M.-J."/>
            <person name="Cho E.-S."/>
            <person name="Hwang C.Y."/>
        </authorList>
    </citation>
    <scope>NUCLEOTIDE SEQUENCE</scope>
    <source>
        <strain evidence="10">KIGAM418</strain>
    </source>
</reference>
<dbReference type="GO" id="GO:0005524">
    <property type="term" value="F:ATP binding"/>
    <property type="evidence" value="ECO:0007669"/>
    <property type="project" value="UniProtKB-KW"/>
</dbReference>
<evidence type="ECO:0000256" key="6">
    <source>
        <dbReference type="ARBA" id="ARBA00022840"/>
    </source>
</evidence>
<evidence type="ECO:0000256" key="8">
    <source>
        <dbReference type="ARBA" id="ARBA00051245"/>
    </source>
</evidence>
<dbReference type="GO" id="GO:0042802">
    <property type="term" value="F:identical protein binding"/>
    <property type="evidence" value="ECO:0007669"/>
    <property type="project" value="UniProtKB-ARBA"/>
</dbReference>
<dbReference type="InterPro" id="IPR050445">
    <property type="entry name" value="Bact_polysacc_biosynth/exp"/>
</dbReference>
<dbReference type="PANTHER" id="PTHR32309">
    <property type="entry name" value="TYROSINE-PROTEIN KINASE"/>
    <property type="match status" value="1"/>
</dbReference>
<dbReference type="GO" id="GO:0004715">
    <property type="term" value="F:non-membrane spanning protein tyrosine kinase activity"/>
    <property type="evidence" value="ECO:0007669"/>
    <property type="project" value="UniProtKB-EC"/>
</dbReference>
<keyword evidence="4" id="KW-0547">Nucleotide-binding</keyword>
<dbReference type="Gene3D" id="3.40.50.300">
    <property type="entry name" value="P-loop containing nucleotide triphosphate hydrolases"/>
    <property type="match status" value="1"/>
</dbReference>
<keyword evidence="7" id="KW-0829">Tyrosine-protein kinase</keyword>
<comment type="catalytic activity">
    <reaction evidence="8">
        <text>L-tyrosyl-[protein] + ATP = O-phospho-L-tyrosyl-[protein] + ADP + H(+)</text>
        <dbReference type="Rhea" id="RHEA:10596"/>
        <dbReference type="Rhea" id="RHEA-COMP:10136"/>
        <dbReference type="Rhea" id="RHEA-COMP:20101"/>
        <dbReference type="ChEBI" id="CHEBI:15378"/>
        <dbReference type="ChEBI" id="CHEBI:30616"/>
        <dbReference type="ChEBI" id="CHEBI:46858"/>
        <dbReference type="ChEBI" id="CHEBI:61978"/>
        <dbReference type="ChEBI" id="CHEBI:456216"/>
        <dbReference type="EC" id="2.7.10.2"/>
    </reaction>
</comment>
<name>A0A9X1XJR8_9BACL</name>
<sequence>MSRKLKSSLKNLSRSLITQQNPKSPVSEQYRTIRSNIQFSSIDQKCQTIMLTSPGKEEGKSTTAANLAVVLAQQGKKVLLVDTDLRKPTVHYTFQLSNLHGLTTVLTKEIALERAFQESAIPGLSVLTCGPIPPNPSELLASLAMESLIADVKESFDYIIFDTPPVLLVTDAQILASKCDGCLLVVASGITEKEAAAKANEQLKKAKSRMLGAVLNGQQRKEQLYYYGG</sequence>
<dbReference type="EMBL" id="JAIWJX010000002">
    <property type="protein sequence ID" value="MCK6258824.1"/>
    <property type="molecule type" value="Genomic_DNA"/>
</dbReference>
<comment type="similarity">
    <text evidence="1">Belongs to the CpsD/CapB family.</text>
</comment>
<dbReference type="FunFam" id="3.40.50.300:FF:000527">
    <property type="entry name" value="Tyrosine-protein kinase etk"/>
    <property type="match status" value="1"/>
</dbReference>
<feature type="domain" description="AAA" evidence="9">
    <location>
        <begin position="59"/>
        <end position="177"/>
    </location>
</feature>
<evidence type="ECO:0000256" key="1">
    <source>
        <dbReference type="ARBA" id="ARBA00007316"/>
    </source>
</evidence>
<evidence type="ECO:0000256" key="3">
    <source>
        <dbReference type="ARBA" id="ARBA00022679"/>
    </source>
</evidence>
<dbReference type="RefSeq" id="WP_248254065.1">
    <property type="nucleotide sequence ID" value="NZ_JAIWJX010000002.1"/>
</dbReference>
<dbReference type="NCBIfam" id="TIGR01007">
    <property type="entry name" value="eps_fam"/>
    <property type="match status" value="1"/>
</dbReference>
<dbReference type="CDD" id="cd05387">
    <property type="entry name" value="BY-kinase"/>
    <property type="match status" value="1"/>
</dbReference>
<evidence type="ECO:0000256" key="2">
    <source>
        <dbReference type="ARBA" id="ARBA00011903"/>
    </source>
</evidence>
<keyword evidence="6" id="KW-0067">ATP-binding</keyword>
<protein>
    <recommendedName>
        <fullName evidence="2">non-specific protein-tyrosine kinase</fullName>
        <ecNumber evidence="2">2.7.10.2</ecNumber>
    </recommendedName>
</protein>
<keyword evidence="5 10" id="KW-0418">Kinase</keyword>
<gene>
    <name evidence="10" type="ORF">LCY76_19840</name>
</gene>
<dbReference type="EC" id="2.7.10.2" evidence="2"/>
<dbReference type="InterPro" id="IPR027417">
    <property type="entry name" value="P-loop_NTPase"/>
</dbReference>
<evidence type="ECO:0000256" key="7">
    <source>
        <dbReference type="ARBA" id="ARBA00023137"/>
    </source>
</evidence>
<dbReference type="Proteomes" id="UP001139011">
    <property type="component" value="Unassembled WGS sequence"/>
</dbReference>
<dbReference type="Pfam" id="PF13614">
    <property type="entry name" value="AAA_31"/>
    <property type="match status" value="1"/>
</dbReference>
<evidence type="ECO:0000313" key="10">
    <source>
        <dbReference type="EMBL" id="MCK6258824.1"/>
    </source>
</evidence>
<proteinExistence type="inferred from homology"/>